<comment type="caution">
    <text evidence="2">The sequence shown here is derived from an EMBL/GenBank/DDBJ whole genome shotgun (WGS) entry which is preliminary data.</text>
</comment>
<dbReference type="GO" id="GO:0003723">
    <property type="term" value="F:RNA binding"/>
    <property type="evidence" value="ECO:0007669"/>
    <property type="project" value="TreeGrafter"/>
</dbReference>
<dbReference type="AlphaFoldDB" id="A0AAE1SD35"/>
<reference evidence="2" key="1">
    <citation type="submission" date="2023-12" db="EMBL/GenBank/DDBJ databases">
        <title>Genome assembly of Anisodus tanguticus.</title>
        <authorList>
            <person name="Wang Y.-J."/>
        </authorList>
    </citation>
    <scope>NUCLEOTIDE SEQUENCE</scope>
    <source>
        <strain evidence="2">KB-2021</strain>
        <tissue evidence="2">Leaf</tissue>
    </source>
</reference>
<sequence length="266" mass="30118">MCAAQDDFFLPEKRSIVEDDPHKSQHGSGSEEDRVPCLSIAPLNDGPNLEKEKGNDTIDIEDSQFTTELDIKDTFGAKMHDLQTENNMIVNDEMEITNKSDSATDYTCRTDSEVTLSANSSLVDVFTLSKDVPNFHDQNGADGVVLIEKRVNNNPTEKEQFREMQYDSTTLRSSNSEHNNPMEVENEYLVVEKVPSKDVTEREPRAPMLLVVSFGMPICYYFRCQSRFEKCFYDSGALSKEHKSSSSSFSLEALHIYAARSPEYHL</sequence>
<dbReference type="Proteomes" id="UP001291623">
    <property type="component" value="Unassembled WGS sequence"/>
</dbReference>
<organism evidence="2 3">
    <name type="scientific">Anisodus tanguticus</name>
    <dbReference type="NCBI Taxonomy" id="243964"/>
    <lineage>
        <taxon>Eukaryota</taxon>
        <taxon>Viridiplantae</taxon>
        <taxon>Streptophyta</taxon>
        <taxon>Embryophyta</taxon>
        <taxon>Tracheophyta</taxon>
        <taxon>Spermatophyta</taxon>
        <taxon>Magnoliopsida</taxon>
        <taxon>eudicotyledons</taxon>
        <taxon>Gunneridae</taxon>
        <taxon>Pentapetalae</taxon>
        <taxon>asterids</taxon>
        <taxon>lamiids</taxon>
        <taxon>Solanales</taxon>
        <taxon>Solanaceae</taxon>
        <taxon>Solanoideae</taxon>
        <taxon>Hyoscyameae</taxon>
        <taxon>Anisodus</taxon>
    </lineage>
</organism>
<feature type="region of interest" description="Disordered" evidence="1">
    <location>
        <begin position="1"/>
        <end position="54"/>
    </location>
</feature>
<name>A0AAE1SD35_9SOLA</name>
<evidence type="ECO:0000256" key="1">
    <source>
        <dbReference type="SAM" id="MobiDB-lite"/>
    </source>
</evidence>
<dbReference type="EMBL" id="JAVYJV010000007">
    <property type="protein sequence ID" value="KAK4366726.1"/>
    <property type="molecule type" value="Genomic_DNA"/>
</dbReference>
<evidence type="ECO:0000313" key="3">
    <source>
        <dbReference type="Proteomes" id="UP001291623"/>
    </source>
</evidence>
<dbReference type="GO" id="GO:0005655">
    <property type="term" value="C:nucleolar ribonuclease P complex"/>
    <property type="evidence" value="ECO:0007669"/>
    <property type="project" value="TreeGrafter"/>
</dbReference>
<accession>A0AAE1SD35</accession>
<dbReference type="PANTHER" id="PTHR13031">
    <property type="entry name" value="RIBONUCLEASE P SUBUNIT P30"/>
    <property type="match status" value="1"/>
</dbReference>
<gene>
    <name evidence="2" type="ORF">RND71_014606</name>
</gene>
<dbReference type="GO" id="GO:0008033">
    <property type="term" value="P:tRNA processing"/>
    <property type="evidence" value="ECO:0007669"/>
    <property type="project" value="InterPro"/>
</dbReference>
<proteinExistence type="predicted"/>
<keyword evidence="3" id="KW-1185">Reference proteome</keyword>
<evidence type="ECO:0000313" key="2">
    <source>
        <dbReference type="EMBL" id="KAK4366726.1"/>
    </source>
</evidence>
<dbReference type="InterPro" id="IPR002738">
    <property type="entry name" value="RNase_P_p30"/>
</dbReference>
<protein>
    <submittedName>
        <fullName evidence="2">Uncharacterized protein</fullName>
    </submittedName>
</protein>
<dbReference type="PANTHER" id="PTHR13031:SF0">
    <property type="entry name" value="RIBONUCLEASE P PROTEIN SUBUNIT P30"/>
    <property type="match status" value="1"/>
</dbReference>
<feature type="compositionally biased region" description="Basic and acidic residues" evidence="1">
    <location>
        <begin position="10"/>
        <end position="35"/>
    </location>
</feature>